<evidence type="ECO:0000313" key="10">
    <source>
        <dbReference type="Proteomes" id="UP000280434"/>
    </source>
</evidence>
<feature type="transmembrane region" description="Helical" evidence="7">
    <location>
        <begin position="322"/>
        <end position="341"/>
    </location>
</feature>
<keyword evidence="5 7" id="KW-1133">Transmembrane helix</keyword>
<name>A0A494XEY8_9BURK</name>
<feature type="transmembrane region" description="Helical" evidence="7">
    <location>
        <begin position="289"/>
        <end position="310"/>
    </location>
</feature>
<gene>
    <name evidence="9" type="ORF">D7S89_13010</name>
</gene>
<dbReference type="InterPro" id="IPR020846">
    <property type="entry name" value="MFS_dom"/>
</dbReference>
<feature type="transmembrane region" description="Helical" evidence="7">
    <location>
        <begin position="154"/>
        <end position="176"/>
    </location>
</feature>
<evidence type="ECO:0000256" key="5">
    <source>
        <dbReference type="ARBA" id="ARBA00022989"/>
    </source>
</evidence>
<evidence type="ECO:0000256" key="7">
    <source>
        <dbReference type="SAM" id="Phobius"/>
    </source>
</evidence>
<dbReference type="SUPFAM" id="SSF103473">
    <property type="entry name" value="MFS general substrate transporter"/>
    <property type="match status" value="2"/>
</dbReference>
<feature type="transmembrane region" description="Helical" evidence="7">
    <location>
        <begin position="258"/>
        <end position="277"/>
    </location>
</feature>
<reference evidence="9 10" key="1">
    <citation type="submission" date="2018-10" db="EMBL/GenBank/DDBJ databases">
        <title>Paraburkholderia sp. 7MK8-2, isolated from soil.</title>
        <authorList>
            <person name="Gao Z.-H."/>
            <person name="Qiu L.-H."/>
        </authorList>
    </citation>
    <scope>NUCLEOTIDE SEQUENCE [LARGE SCALE GENOMIC DNA]</scope>
    <source>
        <strain evidence="9 10">7MK8-2</strain>
    </source>
</reference>
<keyword evidence="3" id="KW-1003">Cell membrane</keyword>
<dbReference type="GO" id="GO:0022857">
    <property type="term" value="F:transmembrane transporter activity"/>
    <property type="evidence" value="ECO:0007669"/>
    <property type="project" value="InterPro"/>
</dbReference>
<proteinExistence type="predicted"/>
<keyword evidence="2" id="KW-0813">Transport</keyword>
<evidence type="ECO:0000256" key="6">
    <source>
        <dbReference type="ARBA" id="ARBA00023136"/>
    </source>
</evidence>
<evidence type="ECO:0000256" key="1">
    <source>
        <dbReference type="ARBA" id="ARBA00004651"/>
    </source>
</evidence>
<dbReference type="GO" id="GO:0005886">
    <property type="term" value="C:plasma membrane"/>
    <property type="evidence" value="ECO:0007669"/>
    <property type="project" value="UniProtKB-SubCell"/>
</dbReference>
<dbReference type="Gene3D" id="1.20.1250.20">
    <property type="entry name" value="MFS general substrate transporter like domains"/>
    <property type="match status" value="1"/>
</dbReference>
<feature type="transmembrane region" description="Helical" evidence="7">
    <location>
        <begin position="188"/>
        <end position="208"/>
    </location>
</feature>
<dbReference type="Proteomes" id="UP000280434">
    <property type="component" value="Unassembled WGS sequence"/>
</dbReference>
<feature type="transmembrane region" description="Helical" evidence="7">
    <location>
        <begin position="96"/>
        <end position="117"/>
    </location>
</feature>
<dbReference type="Pfam" id="PF07690">
    <property type="entry name" value="MFS_1"/>
    <property type="match status" value="1"/>
</dbReference>
<feature type="transmembrane region" description="Helical" evidence="7">
    <location>
        <begin position="424"/>
        <end position="446"/>
    </location>
</feature>
<dbReference type="PROSITE" id="PS50850">
    <property type="entry name" value="MFS"/>
    <property type="match status" value="1"/>
</dbReference>
<dbReference type="InterPro" id="IPR011701">
    <property type="entry name" value="MFS"/>
</dbReference>
<dbReference type="RefSeq" id="WP_121278091.1">
    <property type="nucleotide sequence ID" value="NZ_RBZV01000004.1"/>
</dbReference>
<feature type="transmembrane region" description="Helical" evidence="7">
    <location>
        <begin position="67"/>
        <end position="90"/>
    </location>
</feature>
<dbReference type="EMBL" id="RBZV01000004">
    <property type="protein sequence ID" value="RKP48241.1"/>
    <property type="molecule type" value="Genomic_DNA"/>
</dbReference>
<comment type="subcellular location">
    <subcellularLocation>
        <location evidence="1">Cell membrane</location>
        <topology evidence="1">Multi-pass membrane protein</topology>
    </subcellularLocation>
</comment>
<dbReference type="InterPro" id="IPR036259">
    <property type="entry name" value="MFS_trans_sf"/>
</dbReference>
<feature type="transmembrane region" description="Helical" evidence="7">
    <location>
        <begin position="129"/>
        <end position="148"/>
    </location>
</feature>
<feature type="domain" description="Major facilitator superfamily (MFS) profile" evidence="8">
    <location>
        <begin position="1"/>
        <end position="451"/>
    </location>
</feature>
<keyword evidence="6 7" id="KW-0472">Membrane</keyword>
<keyword evidence="4 7" id="KW-0812">Transmembrane</keyword>
<evidence type="ECO:0000313" key="9">
    <source>
        <dbReference type="EMBL" id="RKP48241.1"/>
    </source>
</evidence>
<dbReference type="Gene3D" id="1.20.1720.10">
    <property type="entry name" value="Multidrug resistance protein D"/>
    <property type="match status" value="1"/>
</dbReference>
<feature type="transmembrane region" description="Helical" evidence="7">
    <location>
        <begin position="214"/>
        <end position="237"/>
    </location>
</feature>
<dbReference type="CDD" id="cd17321">
    <property type="entry name" value="MFS_MMR_MDR_like"/>
    <property type="match status" value="1"/>
</dbReference>
<evidence type="ECO:0000259" key="8">
    <source>
        <dbReference type="PROSITE" id="PS50850"/>
    </source>
</evidence>
<evidence type="ECO:0000256" key="4">
    <source>
        <dbReference type="ARBA" id="ARBA00022692"/>
    </source>
</evidence>
<feature type="transmembrane region" description="Helical" evidence="7">
    <location>
        <begin position="37"/>
        <end position="55"/>
    </location>
</feature>
<dbReference type="AlphaFoldDB" id="A0A494XEY8"/>
<dbReference type="PANTHER" id="PTHR42718">
    <property type="entry name" value="MAJOR FACILITATOR SUPERFAMILY MULTIDRUG TRANSPORTER MFSC"/>
    <property type="match status" value="1"/>
</dbReference>
<comment type="caution">
    <text evidence="9">The sequence shown here is derived from an EMBL/GenBank/DDBJ whole genome shotgun (WGS) entry which is preliminary data.</text>
</comment>
<accession>A0A494XEY8</accession>
<evidence type="ECO:0000256" key="3">
    <source>
        <dbReference type="ARBA" id="ARBA00022475"/>
    </source>
</evidence>
<keyword evidence="10" id="KW-1185">Reference proteome</keyword>
<protein>
    <submittedName>
        <fullName evidence="9">MFS transporter</fullName>
    </submittedName>
</protein>
<evidence type="ECO:0000256" key="2">
    <source>
        <dbReference type="ARBA" id="ARBA00022448"/>
    </source>
</evidence>
<dbReference type="OrthoDB" id="9807274at2"/>
<organism evidence="9 10">
    <name type="scientific">Trinickia fusca</name>
    <dbReference type="NCBI Taxonomy" id="2419777"/>
    <lineage>
        <taxon>Bacteria</taxon>
        <taxon>Pseudomonadati</taxon>
        <taxon>Pseudomonadota</taxon>
        <taxon>Betaproteobacteria</taxon>
        <taxon>Burkholderiales</taxon>
        <taxon>Burkholderiaceae</taxon>
        <taxon>Trinickia</taxon>
    </lineage>
</organism>
<dbReference type="PANTHER" id="PTHR42718:SF46">
    <property type="entry name" value="BLR6921 PROTEIN"/>
    <property type="match status" value="1"/>
</dbReference>
<sequence length="466" mass="48162">MLALLAAAQGIIALDATIVFVAIPSIASELEYSRQTVQWVVSAYTITFGGFLLLGGRLADVLGNRRMFIAGQALFSVASLAAGLANGGALLIGARAVQGVGAAILFPATLATLNAWFEEGPARLRALAVWSTASVAGLALGALLGGLLTQWFSWRAIFLVNVPIASGCALMAIRWLPRDGRSVSVTDIDFGGGIVATCAGTLLVLSIVEAPDLGWLSLPVVATLCVAAALLVTLWQIEKRVKIPLIPWNIISNQGLQLVMLLTVIFMGSFGAQYYFLSLYYQEVYAYTTLQAGLAFLVPTAVCAAGIRLSERVVSRTGVGSALRYGFVAGACGIVLIRFALPTGYLSLLPGLCLSSVSQGLVWTAMWALAARGVPDEEQGITSGIASTAQQIGGALVLAAQVAASNVGLNGLTGDALRRGLAEGIERVITGMAILALVGAVASLAADHVGRKSRSAASRAGDSTLG</sequence>